<feature type="signal peptide" evidence="4">
    <location>
        <begin position="1"/>
        <end position="22"/>
    </location>
</feature>
<protein>
    <submittedName>
        <fullName evidence="6">Amino acid/amide ABC transporter substrate-binding protein, HAAT family</fullName>
    </submittedName>
</protein>
<organism evidence="6 7">
    <name type="scientific">Ruegeria marina</name>
    <dbReference type="NCBI Taxonomy" id="639004"/>
    <lineage>
        <taxon>Bacteria</taxon>
        <taxon>Pseudomonadati</taxon>
        <taxon>Pseudomonadota</taxon>
        <taxon>Alphaproteobacteria</taxon>
        <taxon>Rhodobacterales</taxon>
        <taxon>Roseobacteraceae</taxon>
        <taxon>Ruegeria</taxon>
    </lineage>
</organism>
<evidence type="ECO:0000256" key="2">
    <source>
        <dbReference type="ARBA" id="ARBA00022729"/>
    </source>
</evidence>
<dbReference type="InterPro" id="IPR028082">
    <property type="entry name" value="Peripla_BP_I"/>
</dbReference>
<evidence type="ECO:0000313" key="7">
    <source>
        <dbReference type="Proteomes" id="UP000199628"/>
    </source>
</evidence>
<keyword evidence="3" id="KW-0813">Transport</keyword>
<sequence length="390" mass="42780">MNFLVKSAALLAFGTMACAAQAEAILAVGYLKQAVVAPAVLSNLDPVPETLGVDGARLGQADNQSSGRFLGHSYVLDVSEVDPGGDLLAAARTLLATSPYLILDASADDILRVADLPEAQDALIFNASAQETRLRDAECRRNLFHTLPSAAMRADALMQVLMAKRFSRLALVAGEHPADRAFADALRRSAAKFGLKITGEREWRFDADMRRNASQEVPLFTQDLPEHDVLLIADETNDFGRYIAYNTWLPRPVAGSEGMVPVAWSRVVEQWGAAQLQSRFVKLAGRDMKNRDYAAWAAMRVLGEALTRTGSTDPAQLRAYILSPEFELAGFKGRPMSFRHWNGQLRQPIPLVTDRAVVMQAPVEGFLHQRSELDTLGIDLPESRCTAFKE</sequence>
<dbReference type="STRING" id="639004.SAMN04488239_105353"/>
<dbReference type="InterPro" id="IPR022478">
    <property type="entry name" value="ABC_transptr_sub-bd_PQQ"/>
</dbReference>
<feature type="chain" id="PRO_5011585653" evidence="4">
    <location>
        <begin position="23"/>
        <end position="390"/>
    </location>
</feature>
<dbReference type="PANTHER" id="PTHR30483:SF6">
    <property type="entry name" value="PERIPLASMIC BINDING PROTEIN OF ABC TRANSPORTER FOR NATURAL AMINO ACIDS"/>
    <property type="match status" value="1"/>
</dbReference>
<evidence type="ECO:0000256" key="3">
    <source>
        <dbReference type="ARBA" id="ARBA00022970"/>
    </source>
</evidence>
<dbReference type="Pfam" id="PF13458">
    <property type="entry name" value="Peripla_BP_6"/>
    <property type="match status" value="1"/>
</dbReference>
<dbReference type="NCBIfam" id="TIGR03863">
    <property type="entry name" value="PQQ_ABC_bind"/>
    <property type="match status" value="1"/>
</dbReference>
<evidence type="ECO:0000259" key="5">
    <source>
        <dbReference type="Pfam" id="PF13458"/>
    </source>
</evidence>
<evidence type="ECO:0000313" key="6">
    <source>
        <dbReference type="EMBL" id="SDD19262.1"/>
    </source>
</evidence>
<keyword evidence="2 4" id="KW-0732">Signal</keyword>
<dbReference type="SUPFAM" id="SSF53822">
    <property type="entry name" value="Periplasmic binding protein-like I"/>
    <property type="match status" value="1"/>
</dbReference>
<dbReference type="CDD" id="cd06268">
    <property type="entry name" value="PBP1_ABC_transporter_LIVBP-like"/>
    <property type="match status" value="1"/>
</dbReference>
<keyword evidence="3" id="KW-0029">Amino-acid transport</keyword>
<reference evidence="7" key="1">
    <citation type="submission" date="2016-10" db="EMBL/GenBank/DDBJ databases">
        <authorList>
            <person name="Varghese N."/>
            <person name="Submissions S."/>
        </authorList>
    </citation>
    <scope>NUCLEOTIDE SEQUENCE [LARGE SCALE GENOMIC DNA]</scope>
    <source>
        <strain evidence="7">CGMCC 1.9108</strain>
    </source>
</reference>
<dbReference type="AlphaFoldDB" id="A0A1G6SQW1"/>
<dbReference type="Gene3D" id="3.40.50.2300">
    <property type="match status" value="3"/>
</dbReference>
<evidence type="ECO:0000256" key="4">
    <source>
        <dbReference type="SAM" id="SignalP"/>
    </source>
</evidence>
<dbReference type="InterPro" id="IPR028081">
    <property type="entry name" value="Leu-bd"/>
</dbReference>
<feature type="domain" description="Leucine-binding protein" evidence="5">
    <location>
        <begin position="87"/>
        <end position="202"/>
    </location>
</feature>
<dbReference type="GO" id="GO:0006865">
    <property type="term" value="P:amino acid transport"/>
    <property type="evidence" value="ECO:0007669"/>
    <property type="project" value="UniProtKB-KW"/>
</dbReference>
<dbReference type="Proteomes" id="UP000199628">
    <property type="component" value="Unassembled WGS sequence"/>
</dbReference>
<dbReference type="PROSITE" id="PS51257">
    <property type="entry name" value="PROKAR_LIPOPROTEIN"/>
    <property type="match status" value="1"/>
</dbReference>
<gene>
    <name evidence="6" type="ORF">SAMN04488239_105353</name>
</gene>
<keyword evidence="7" id="KW-1185">Reference proteome</keyword>
<dbReference type="InterPro" id="IPR051010">
    <property type="entry name" value="BCAA_transport"/>
</dbReference>
<dbReference type="EMBL" id="FMZV01000005">
    <property type="protein sequence ID" value="SDD19262.1"/>
    <property type="molecule type" value="Genomic_DNA"/>
</dbReference>
<evidence type="ECO:0000256" key="1">
    <source>
        <dbReference type="ARBA" id="ARBA00010062"/>
    </source>
</evidence>
<accession>A0A1G6SQW1</accession>
<proteinExistence type="inferred from homology"/>
<dbReference type="PANTHER" id="PTHR30483">
    <property type="entry name" value="LEUCINE-SPECIFIC-BINDING PROTEIN"/>
    <property type="match status" value="1"/>
</dbReference>
<name>A0A1G6SQW1_9RHOB</name>
<comment type="similarity">
    <text evidence="1">Belongs to the leucine-binding protein family.</text>
</comment>